<dbReference type="HOGENOM" id="CLU_1218447_0_0_4"/>
<dbReference type="Proteomes" id="UP000004088">
    <property type="component" value="Unassembled WGS sequence"/>
</dbReference>
<proteinExistence type="predicted"/>
<dbReference type="STRING" id="888741.HMPREF9098_1481"/>
<keyword evidence="1" id="KW-0472">Membrane</keyword>
<keyword evidence="3" id="KW-1185">Reference proteome</keyword>
<organism evidence="2 3">
    <name type="scientific">Kingella denitrificans ATCC 33394</name>
    <dbReference type="NCBI Taxonomy" id="888741"/>
    <lineage>
        <taxon>Bacteria</taxon>
        <taxon>Pseudomonadati</taxon>
        <taxon>Pseudomonadota</taxon>
        <taxon>Betaproteobacteria</taxon>
        <taxon>Neisseriales</taxon>
        <taxon>Neisseriaceae</taxon>
        <taxon>Kingella</taxon>
    </lineage>
</organism>
<sequence>MSNNHETKEASAFKQIIIVLSIFAIILVACVIASYLTFGYVEHLRNKRREHEFYQNPALAHSETVRLENFSIIFLVKCTGIPHPIYPIAYVHTKRDDNNLLLPDSMTDDVRDRLGIPTCRMLGKYAALKIDWARLEKFHDQYFVLELHGKNLQGEPLHLHFPPPNMQEKAVAYGKIPTGLAAIFEMALWLLLTFVITIVLYFFLIVAVMIIAAIPVKIYTKIKQRIR</sequence>
<feature type="transmembrane region" description="Helical" evidence="1">
    <location>
        <begin position="198"/>
        <end position="219"/>
    </location>
</feature>
<evidence type="ECO:0000256" key="1">
    <source>
        <dbReference type="SAM" id="Phobius"/>
    </source>
</evidence>
<gene>
    <name evidence="2" type="ORF">HMPREF9098_1481</name>
</gene>
<reference evidence="2 3" key="1">
    <citation type="submission" date="2011-01" db="EMBL/GenBank/DDBJ databases">
        <authorList>
            <person name="Muzny D."/>
            <person name="Qin X."/>
            <person name="Deng J."/>
            <person name="Jiang H."/>
            <person name="Liu Y."/>
            <person name="Qu J."/>
            <person name="Song X.-Z."/>
            <person name="Zhang L."/>
            <person name="Thornton R."/>
            <person name="Coyle M."/>
            <person name="Francisco L."/>
            <person name="Jackson L."/>
            <person name="Javaid M."/>
            <person name="Korchina V."/>
            <person name="Kovar C."/>
            <person name="Mata R."/>
            <person name="Mathew T."/>
            <person name="Ngo R."/>
            <person name="Nguyen L."/>
            <person name="Nguyen N."/>
            <person name="Okwuonu G."/>
            <person name="Ongeri F."/>
            <person name="Pham C."/>
            <person name="Simmons D."/>
            <person name="Wilczek-Boney K."/>
            <person name="Hale W."/>
            <person name="Jakkamsetti A."/>
            <person name="Pham P."/>
            <person name="Ruth R."/>
            <person name="San Lucas F."/>
            <person name="Warren J."/>
            <person name="Zhang J."/>
            <person name="Zhao Z."/>
            <person name="Zhou C."/>
            <person name="Zhu D."/>
            <person name="Lee S."/>
            <person name="Bess C."/>
            <person name="Blankenburg K."/>
            <person name="Forbes L."/>
            <person name="Fu Q."/>
            <person name="Gubbala S."/>
            <person name="Hirani K."/>
            <person name="Jayaseelan J.C."/>
            <person name="Lara F."/>
            <person name="Munidasa M."/>
            <person name="Palculict T."/>
            <person name="Patil S."/>
            <person name="Pu L.-L."/>
            <person name="Saada N."/>
            <person name="Tang L."/>
            <person name="Weissenberger G."/>
            <person name="Zhu Y."/>
            <person name="Hemphill L."/>
            <person name="Shang Y."/>
            <person name="Youmans B."/>
            <person name="Ayvaz T."/>
            <person name="Ross M."/>
            <person name="Santibanez J."/>
            <person name="Aqrawi P."/>
            <person name="Gross S."/>
            <person name="Joshi V."/>
            <person name="Fowler G."/>
            <person name="Nazareth L."/>
            <person name="Reid J."/>
            <person name="Worley K."/>
            <person name="Petrosino J."/>
            <person name="Highlander S."/>
            <person name="Gibbs R."/>
        </authorList>
    </citation>
    <scope>NUCLEOTIDE SEQUENCE [LARGE SCALE GENOMIC DNA]</scope>
    <source>
        <strain evidence="2 3">ATCC 33394</strain>
    </source>
</reference>
<evidence type="ECO:0000313" key="3">
    <source>
        <dbReference type="Proteomes" id="UP000004088"/>
    </source>
</evidence>
<dbReference type="AlphaFoldDB" id="F0F047"/>
<dbReference type="EMBL" id="AEWV01000023">
    <property type="protein sequence ID" value="EGC17081.1"/>
    <property type="molecule type" value="Genomic_DNA"/>
</dbReference>
<feature type="transmembrane region" description="Helical" evidence="1">
    <location>
        <begin position="16"/>
        <end position="41"/>
    </location>
</feature>
<accession>F0F047</accession>
<evidence type="ECO:0000313" key="2">
    <source>
        <dbReference type="EMBL" id="EGC17081.1"/>
    </source>
</evidence>
<keyword evidence="1" id="KW-0812">Transmembrane</keyword>
<name>F0F047_9NEIS</name>
<dbReference type="RefSeq" id="WP_003783148.1">
    <property type="nucleotide sequence ID" value="NZ_GL870929.1"/>
</dbReference>
<protein>
    <submittedName>
        <fullName evidence="2">Uncharacterized protein</fullName>
    </submittedName>
</protein>
<comment type="caution">
    <text evidence="2">The sequence shown here is derived from an EMBL/GenBank/DDBJ whole genome shotgun (WGS) entry which is preliminary data.</text>
</comment>
<keyword evidence="1" id="KW-1133">Transmembrane helix</keyword>